<dbReference type="Pfam" id="PF13692">
    <property type="entry name" value="Glyco_trans_1_4"/>
    <property type="match status" value="1"/>
</dbReference>
<evidence type="ECO:0000256" key="1">
    <source>
        <dbReference type="ARBA" id="ARBA00022679"/>
    </source>
</evidence>
<evidence type="ECO:0000259" key="2">
    <source>
        <dbReference type="Pfam" id="PF09314"/>
    </source>
</evidence>
<dbReference type="InterPro" id="IPR015393">
    <property type="entry name" value="DUF1972"/>
</dbReference>
<dbReference type="PANTHER" id="PTHR46401">
    <property type="entry name" value="GLYCOSYLTRANSFERASE WBBK-RELATED"/>
    <property type="match status" value="1"/>
</dbReference>
<dbReference type="eggNOG" id="COG0438">
    <property type="taxonomic scope" value="Bacteria"/>
</dbReference>
<feature type="domain" description="DUF1972" evidence="2">
    <location>
        <begin position="6"/>
        <end position="177"/>
    </location>
</feature>
<dbReference type="KEGG" id="rsu:NHU_01500"/>
<reference evidence="3 4" key="1">
    <citation type="submission" date="2015-02" db="EMBL/GenBank/DDBJ databases">
        <title>Genome sequene of Rhodovulum sulfidophilum DSM 2351.</title>
        <authorList>
            <person name="Nagao N."/>
        </authorList>
    </citation>
    <scope>NUCLEOTIDE SEQUENCE [LARGE SCALE GENOMIC DNA]</scope>
    <source>
        <strain evidence="3 4">DSM 2351</strain>
    </source>
</reference>
<keyword evidence="1" id="KW-0808">Transferase</keyword>
<evidence type="ECO:0000313" key="4">
    <source>
        <dbReference type="Proteomes" id="UP000064912"/>
    </source>
</evidence>
<dbReference type="AlphaFoldDB" id="A0A0D6B0J2"/>
<name>A0A0D6B0J2_RHOSU</name>
<dbReference type="EMBL" id="AP014800">
    <property type="protein sequence ID" value="BAQ68658.1"/>
    <property type="molecule type" value="Genomic_DNA"/>
</dbReference>
<dbReference type="Gene3D" id="3.40.50.2000">
    <property type="entry name" value="Glycogen Phosphorylase B"/>
    <property type="match status" value="1"/>
</dbReference>
<dbReference type="PANTHER" id="PTHR46401:SF2">
    <property type="entry name" value="GLYCOSYLTRANSFERASE WBBK-RELATED"/>
    <property type="match status" value="1"/>
</dbReference>
<dbReference type="SUPFAM" id="SSF53756">
    <property type="entry name" value="UDP-Glycosyltransferase/glycogen phosphorylase"/>
    <property type="match status" value="1"/>
</dbReference>
<sequence length="382" mass="41538">MSTARIAILGTVGVPAAYGGFETLAENLVRHRETLKTPPDLTVYCAASAFASRPARYRGARLCYLPLRANGAQSMLYDAVSLVDAVLCGHDRLLLLGVSGALALPLVRCFGQARIVTNIDGIEWQRAKWGRLARAVLRASEWAAVRFSDEVIADNAAIARHVATRYGRACHTIPYGGDHAHATAPDPAGAEGLPQSYALALCRIEPENNVALVLEAWSRLSAPLVFVGNWDASAYGRELKARYGAHPSIRICDPVYDPARLRAIRDRATLYVHGHSAGGTNPALVEMMQFGVPVLAHGCIFNRETTENAALYFDTPDDLIRAVNTLARRPDAARQTGARMREIAERRYRWAEIGAAYFALLDPEGAREQDVPAPDQTGNRAA</sequence>
<evidence type="ECO:0000313" key="3">
    <source>
        <dbReference type="EMBL" id="BAQ68658.1"/>
    </source>
</evidence>
<dbReference type="Proteomes" id="UP000064912">
    <property type="component" value="Chromosome"/>
</dbReference>
<accession>A0A0D6B0J2</accession>
<organism evidence="3 4">
    <name type="scientific">Rhodovulum sulfidophilum</name>
    <name type="common">Rhodobacter sulfidophilus</name>
    <dbReference type="NCBI Taxonomy" id="35806"/>
    <lineage>
        <taxon>Bacteria</taxon>
        <taxon>Pseudomonadati</taxon>
        <taxon>Pseudomonadota</taxon>
        <taxon>Alphaproteobacteria</taxon>
        <taxon>Rhodobacterales</taxon>
        <taxon>Paracoccaceae</taxon>
        <taxon>Rhodovulum</taxon>
    </lineage>
</organism>
<dbReference type="PATRIC" id="fig|35806.4.peg.1550"/>
<protein>
    <recommendedName>
        <fullName evidence="2">DUF1972 domain-containing protein</fullName>
    </recommendedName>
</protein>
<dbReference type="Pfam" id="PF09314">
    <property type="entry name" value="DUF1972"/>
    <property type="match status" value="1"/>
</dbReference>
<gene>
    <name evidence="3" type="ORF">NHU_01500</name>
</gene>
<proteinExistence type="predicted"/>
<dbReference type="GO" id="GO:0016757">
    <property type="term" value="F:glycosyltransferase activity"/>
    <property type="evidence" value="ECO:0007669"/>
    <property type="project" value="TreeGrafter"/>
</dbReference>